<comment type="similarity">
    <text evidence="1">Belongs to the UPF0696 family.</text>
</comment>
<dbReference type="PANTHER" id="PTHR31977">
    <property type="entry name" value="UPF0696 PROTEIN C11ORF68"/>
    <property type="match status" value="1"/>
</dbReference>
<organism evidence="3 4">
    <name type="scientific">Rhizoctonia solani</name>
    <dbReference type="NCBI Taxonomy" id="456999"/>
    <lineage>
        <taxon>Eukaryota</taxon>
        <taxon>Fungi</taxon>
        <taxon>Dikarya</taxon>
        <taxon>Basidiomycota</taxon>
        <taxon>Agaricomycotina</taxon>
        <taxon>Agaricomycetes</taxon>
        <taxon>Cantharellales</taxon>
        <taxon>Ceratobasidiaceae</taxon>
        <taxon>Rhizoctonia</taxon>
    </lineage>
</organism>
<sequence length="385" mass="42555">MDEYKYSWTPSSELSVEGFLKKYKPTMVVDDGTKPWIWVRRLEHEPLDSVNSADSKDGGSDGSVVENAHKLLETYTEKIASIQKDDSIPVRANKKKGLRSKKEVREEVAAEATEKFKQLSQDNKLTCGKLLFFVQAEQIDGAFSRMALDLVTGALSKTPAFCLKVATTPADVLPNHRYLICLYLPDVYDKVIVTEVLRTVCQSTGVRPNSAKTDLYTLIGLDSKHPSGIKSTIWNPADLVPDAELKALTDAYWSEAKKATEASETTPKLTKGNKKKTTKRPRKEVPDDDVFDDVKETNSDDGATTTQDILHRTKKNRTGPSSKAPSKKVQVTEDSATESESDDALPTKATVAVVAGKPTTSKPTKPTDDSSSDEEVKKPKKIRRF</sequence>
<feature type="region of interest" description="Disordered" evidence="2">
    <location>
        <begin position="257"/>
        <end position="385"/>
    </location>
</feature>
<name>A0A8H2WXK7_9AGAM</name>
<dbReference type="InterPro" id="IPR015034">
    <property type="entry name" value="Bles03"/>
</dbReference>
<dbReference type="PANTHER" id="PTHR31977:SF1">
    <property type="entry name" value="UPF0696 PROTEIN C11ORF68"/>
    <property type="match status" value="1"/>
</dbReference>
<evidence type="ECO:0000256" key="1">
    <source>
        <dbReference type="ARBA" id="ARBA00010568"/>
    </source>
</evidence>
<proteinExistence type="inferred from homology"/>
<feature type="compositionally biased region" description="Basic residues" evidence="2">
    <location>
        <begin position="271"/>
        <end position="282"/>
    </location>
</feature>
<accession>A0A8H2WXK7</accession>
<dbReference type="EMBL" id="CAJMWT010001628">
    <property type="protein sequence ID" value="CAE6412391.1"/>
    <property type="molecule type" value="Genomic_DNA"/>
</dbReference>
<dbReference type="Gene3D" id="3.30.760.10">
    <property type="entry name" value="RNA Cap, Translation Initiation Factor Eif4e"/>
    <property type="match status" value="1"/>
</dbReference>
<dbReference type="AlphaFoldDB" id="A0A8H2WXK7"/>
<comment type="caution">
    <text evidence="3">The sequence shown here is derived from an EMBL/GenBank/DDBJ whole genome shotgun (WGS) entry which is preliminary data.</text>
</comment>
<evidence type="ECO:0000256" key="2">
    <source>
        <dbReference type="SAM" id="MobiDB-lite"/>
    </source>
</evidence>
<dbReference type="Proteomes" id="UP000663843">
    <property type="component" value="Unassembled WGS sequence"/>
</dbReference>
<gene>
    <name evidence="3" type="ORF">RDB_LOCUS45483</name>
</gene>
<dbReference type="Pfam" id="PF08939">
    <property type="entry name" value="Bles03"/>
    <property type="match status" value="1"/>
</dbReference>
<protein>
    <submittedName>
        <fullName evidence="3">Uncharacterized protein</fullName>
    </submittedName>
</protein>
<dbReference type="InterPro" id="IPR023398">
    <property type="entry name" value="TIF_eIF4e-like"/>
</dbReference>
<dbReference type="SUPFAM" id="SSF55418">
    <property type="entry name" value="eIF4e-like"/>
    <property type="match status" value="1"/>
</dbReference>
<evidence type="ECO:0000313" key="4">
    <source>
        <dbReference type="Proteomes" id="UP000663843"/>
    </source>
</evidence>
<reference evidence="3" key="1">
    <citation type="submission" date="2021-01" db="EMBL/GenBank/DDBJ databases">
        <authorList>
            <person name="Kaushik A."/>
        </authorList>
    </citation>
    <scope>NUCLEOTIDE SEQUENCE</scope>
    <source>
        <strain evidence="3">AG2-2IIIB</strain>
    </source>
</reference>
<evidence type="ECO:0000313" key="3">
    <source>
        <dbReference type="EMBL" id="CAE6412391.1"/>
    </source>
</evidence>